<dbReference type="Gene3D" id="3.30.2320.30">
    <property type="entry name" value="ATP synthase, E subunit, C-terminal"/>
    <property type="match status" value="1"/>
</dbReference>
<dbReference type="SUPFAM" id="SSF160527">
    <property type="entry name" value="V-type ATPase subunit E-like"/>
    <property type="match status" value="1"/>
</dbReference>
<accession>A0A9D2U426</accession>
<protein>
    <recommendedName>
        <fullName evidence="6">V-type proton ATPase subunit E</fullName>
    </recommendedName>
    <alternativeName>
        <fullName evidence="6">V-ATPase subunit E</fullName>
    </alternativeName>
</protein>
<reference evidence="8" key="1">
    <citation type="journal article" date="2021" name="PeerJ">
        <title>Extensive microbial diversity within the chicken gut microbiome revealed by metagenomics and culture.</title>
        <authorList>
            <person name="Gilroy R."/>
            <person name="Ravi A."/>
            <person name="Getino M."/>
            <person name="Pursley I."/>
            <person name="Horton D.L."/>
            <person name="Alikhan N.F."/>
            <person name="Baker D."/>
            <person name="Gharbi K."/>
            <person name="Hall N."/>
            <person name="Watson M."/>
            <person name="Adriaenssens E.M."/>
            <person name="Foster-Nyarko E."/>
            <person name="Jarju S."/>
            <person name="Secka A."/>
            <person name="Antonio M."/>
            <person name="Oren A."/>
            <person name="Chaudhuri R.R."/>
            <person name="La Ragione R."/>
            <person name="Hildebrand F."/>
            <person name="Pallen M.J."/>
        </authorList>
    </citation>
    <scope>NUCLEOTIDE SEQUENCE</scope>
    <source>
        <strain evidence="8">ChiW19-6364</strain>
    </source>
</reference>
<dbReference type="AlphaFoldDB" id="A0A9D2U426"/>
<organism evidence="8 9">
    <name type="scientific">Candidatus Blautia stercoripullorum</name>
    <dbReference type="NCBI Taxonomy" id="2838502"/>
    <lineage>
        <taxon>Bacteria</taxon>
        <taxon>Bacillati</taxon>
        <taxon>Bacillota</taxon>
        <taxon>Clostridia</taxon>
        <taxon>Lachnospirales</taxon>
        <taxon>Lachnospiraceae</taxon>
        <taxon>Blautia</taxon>
    </lineage>
</organism>
<dbReference type="InterPro" id="IPR038495">
    <property type="entry name" value="ATPase_E_C"/>
</dbReference>
<feature type="coiled-coil region" evidence="7">
    <location>
        <begin position="4"/>
        <end position="62"/>
    </location>
</feature>
<keyword evidence="4 6" id="KW-0406">Ion transport</keyword>
<dbReference type="InterPro" id="IPR028987">
    <property type="entry name" value="ATP_synth_B-like_membr_sf"/>
</dbReference>
<dbReference type="EMBL" id="DWUX01000184">
    <property type="protein sequence ID" value="HJD40381.1"/>
    <property type="molecule type" value="Genomic_DNA"/>
</dbReference>
<dbReference type="GO" id="GO:0046961">
    <property type="term" value="F:proton-transporting ATPase activity, rotational mechanism"/>
    <property type="evidence" value="ECO:0007669"/>
    <property type="project" value="InterPro"/>
</dbReference>
<keyword evidence="7" id="KW-0175">Coiled coil</keyword>
<dbReference type="SUPFAM" id="SSF81573">
    <property type="entry name" value="F1F0 ATP synthase subunit B, membrane domain"/>
    <property type="match status" value="1"/>
</dbReference>
<dbReference type="HAMAP" id="MF_00311">
    <property type="entry name" value="ATP_synth_E_arch"/>
    <property type="match status" value="1"/>
</dbReference>
<dbReference type="CDD" id="cd06503">
    <property type="entry name" value="ATP-synt_Fo_b"/>
    <property type="match status" value="1"/>
</dbReference>
<reference evidence="8" key="2">
    <citation type="submission" date="2021-04" db="EMBL/GenBank/DDBJ databases">
        <authorList>
            <person name="Gilroy R."/>
        </authorList>
    </citation>
    <scope>NUCLEOTIDE SEQUENCE</scope>
    <source>
        <strain evidence="8">ChiW19-6364</strain>
    </source>
</reference>
<evidence type="ECO:0000313" key="9">
    <source>
        <dbReference type="Proteomes" id="UP000823850"/>
    </source>
</evidence>
<evidence type="ECO:0000256" key="2">
    <source>
        <dbReference type="ARBA" id="ARBA00022448"/>
    </source>
</evidence>
<dbReference type="GO" id="GO:0033178">
    <property type="term" value="C:proton-transporting two-sector ATPase complex, catalytic domain"/>
    <property type="evidence" value="ECO:0007669"/>
    <property type="project" value="InterPro"/>
</dbReference>
<dbReference type="GO" id="GO:0042777">
    <property type="term" value="P:proton motive force-driven plasma membrane ATP synthesis"/>
    <property type="evidence" value="ECO:0007669"/>
    <property type="project" value="UniProtKB-UniRule"/>
</dbReference>
<name>A0A9D2U426_9FIRM</name>
<comment type="caution">
    <text evidence="8">The sequence shown here is derived from an EMBL/GenBank/DDBJ whole genome shotgun (WGS) entry which is preliminary data.</text>
</comment>
<evidence type="ECO:0000256" key="6">
    <source>
        <dbReference type="HAMAP-Rule" id="MF_00311"/>
    </source>
</evidence>
<evidence type="ECO:0000256" key="5">
    <source>
        <dbReference type="ARBA" id="ARBA00023310"/>
    </source>
</evidence>
<evidence type="ECO:0000256" key="3">
    <source>
        <dbReference type="ARBA" id="ARBA00022781"/>
    </source>
</evidence>
<comment type="function">
    <text evidence="6">Produces ATP from ADP in the presence of a proton gradient across the membrane.</text>
</comment>
<dbReference type="GO" id="GO:0005524">
    <property type="term" value="F:ATP binding"/>
    <property type="evidence" value="ECO:0007669"/>
    <property type="project" value="UniProtKB-UniRule"/>
</dbReference>
<evidence type="ECO:0000256" key="4">
    <source>
        <dbReference type="ARBA" id="ARBA00023065"/>
    </source>
</evidence>
<evidence type="ECO:0000313" key="8">
    <source>
        <dbReference type="EMBL" id="HJD40381.1"/>
    </source>
</evidence>
<evidence type="ECO:0000256" key="1">
    <source>
        <dbReference type="ARBA" id="ARBA00005901"/>
    </source>
</evidence>
<keyword evidence="3 6" id="KW-0375">Hydrogen ion transport</keyword>
<dbReference type="Pfam" id="PF01991">
    <property type="entry name" value="vATP-synt_E"/>
    <property type="match status" value="1"/>
</dbReference>
<dbReference type="InterPro" id="IPR002842">
    <property type="entry name" value="ATPase_V1_Esu"/>
</dbReference>
<keyword evidence="2 6" id="KW-0813">Transport</keyword>
<proteinExistence type="inferred from homology"/>
<comment type="similarity">
    <text evidence="1 6">Belongs to the V-ATPase E subunit family.</text>
</comment>
<evidence type="ECO:0000256" key="7">
    <source>
        <dbReference type="SAM" id="Coils"/>
    </source>
</evidence>
<gene>
    <name evidence="6" type="primary">atpE</name>
    <name evidence="8" type="ORF">H9913_10180</name>
</gene>
<keyword evidence="5 6" id="KW-0066">ATP synthesis</keyword>
<sequence>MTGLEKMQNQILEEARKKAEEILEQAKQEAEQIKKDARVKGQEESTRILEKSRAEVKNTEERSVSSCALQKRQVLLETKQELIAQVLEKAYHTLTEAEEETYFQIIRKMLGKYAAPQEGKICFSQKDLERMPKGFEKEIQEIAKENKGALALSGETRDISGGFILIYGGIEENCSFQAIFNARKDELSDKVHEILFS</sequence>
<dbReference type="Proteomes" id="UP000823850">
    <property type="component" value="Unassembled WGS sequence"/>
</dbReference>
<dbReference type="GO" id="GO:0046933">
    <property type="term" value="F:proton-transporting ATP synthase activity, rotational mechanism"/>
    <property type="evidence" value="ECO:0007669"/>
    <property type="project" value="UniProtKB-UniRule"/>
</dbReference>
<dbReference type="Gene3D" id="1.20.5.620">
    <property type="entry name" value="F1F0 ATP synthase subunit B, membrane domain"/>
    <property type="match status" value="1"/>
</dbReference>